<dbReference type="GO" id="GO:0046872">
    <property type="term" value="F:metal ion binding"/>
    <property type="evidence" value="ECO:0007669"/>
    <property type="project" value="UniProtKB-KW"/>
</dbReference>
<dbReference type="Proteomes" id="UP000681722">
    <property type="component" value="Unassembled WGS sequence"/>
</dbReference>
<dbReference type="PANTHER" id="PTHR34524:SF1">
    <property type="entry name" value="CILIA- AND FLAGELLA-ASSOCIATED PROTEIN 68"/>
    <property type="match status" value="1"/>
</dbReference>
<evidence type="ECO:0000256" key="2">
    <source>
        <dbReference type="ARBA" id="ARBA00022737"/>
    </source>
</evidence>
<accession>A0A813T5N8</accession>
<protein>
    <recommendedName>
        <fullName evidence="7">EF-hand domain-containing protein</fullName>
    </recommendedName>
</protein>
<keyword evidence="2" id="KW-0677">Repeat</keyword>
<keyword evidence="6" id="KW-1185">Reference proteome</keyword>
<evidence type="ECO:0000313" key="4">
    <source>
        <dbReference type="EMBL" id="CAF0806658.1"/>
    </source>
</evidence>
<keyword evidence="1" id="KW-0479">Metal-binding</keyword>
<feature type="non-terminal residue" evidence="4">
    <location>
        <position position="1"/>
    </location>
</feature>
<dbReference type="EMBL" id="CAJOBC010000487">
    <property type="protein sequence ID" value="CAF3592116.1"/>
    <property type="molecule type" value="Genomic_DNA"/>
</dbReference>
<reference evidence="4" key="1">
    <citation type="submission" date="2021-02" db="EMBL/GenBank/DDBJ databases">
        <authorList>
            <person name="Nowell W R."/>
        </authorList>
    </citation>
    <scope>NUCLEOTIDE SEQUENCE</scope>
</reference>
<dbReference type="Gene3D" id="1.10.238.10">
    <property type="entry name" value="EF-hand"/>
    <property type="match status" value="1"/>
</dbReference>
<keyword evidence="3" id="KW-0106">Calcium</keyword>
<dbReference type="AlphaFoldDB" id="A0A813T5N8"/>
<dbReference type="OrthoDB" id="6280085at2759"/>
<gene>
    <name evidence="4" type="ORF">GPM918_LOCUS3809</name>
    <name evidence="5" type="ORF">SRO942_LOCUS3809</name>
</gene>
<evidence type="ECO:0000256" key="1">
    <source>
        <dbReference type="ARBA" id="ARBA00022723"/>
    </source>
</evidence>
<sequence>AYLRLDPMKTGKTSLDKMKKFLNLFGHPYAVRGAMTDDKIWEKFCDTFRYCLDYPQITYSEFLNLYEALSVTVDSDDDFIHLICNTWSV</sequence>
<evidence type="ECO:0000256" key="3">
    <source>
        <dbReference type="ARBA" id="ARBA00022837"/>
    </source>
</evidence>
<name>A0A813T5N8_9BILA</name>
<dbReference type="InterPro" id="IPR051581">
    <property type="entry name" value="Ca-bind"/>
</dbReference>
<dbReference type="EMBL" id="CAJNOQ010000487">
    <property type="protein sequence ID" value="CAF0806658.1"/>
    <property type="molecule type" value="Genomic_DNA"/>
</dbReference>
<dbReference type="PANTHER" id="PTHR34524">
    <property type="entry name" value="CALCYPHOSIN"/>
    <property type="match status" value="1"/>
</dbReference>
<comment type="caution">
    <text evidence="4">The sequence shown here is derived from an EMBL/GenBank/DDBJ whole genome shotgun (WGS) entry which is preliminary data.</text>
</comment>
<organism evidence="4 6">
    <name type="scientific">Didymodactylos carnosus</name>
    <dbReference type="NCBI Taxonomy" id="1234261"/>
    <lineage>
        <taxon>Eukaryota</taxon>
        <taxon>Metazoa</taxon>
        <taxon>Spiralia</taxon>
        <taxon>Gnathifera</taxon>
        <taxon>Rotifera</taxon>
        <taxon>Eurotatoria</taxon>
        <taxon>Bdelloidea</taxon>
        <taxon>Philodinida</taxon>
        <taxon>Philodinidae</taxon>
        <taxon>Didymodactylos</taxon>
    </lineage>
</organism>
<evidence type="ECO:0008006" key="7">
    <source>
        <dbReference type="Google" id="ProtNLM"/>
    </source>
</evidence>
<dbReference type="Proteomes" id="UP000663829">
    <property type="component" value="Unassembled WGS sequence"/>
</dbReference>
<proteinExistence type="predicted"/>
<evidence type="ECO:0000313" key="6">
    <source>
        <dbReference type="Proteomes" id="UP000663829"/>
    </source>
</evidence>
<evidence type="ECO:0000313" key="5">
    <source>
        <dbReference type="EMBL" id="CAF3592116.1"/>
    </source>
</evidence>